<protein>
    <submittedName>
        <fullName evidence="1">Uncharacterized protein</fullName>
    </submittedName>
</protein>
<gene>
    <name evidence="1" type="ORF">NM208_g1648</name>
</gene>
<name>A0ACC1SVB2_9HYPO</name>
<evidence type="ECO:0000313" key="2">
    <source>
        <dbReference type="Proteomes" id="UP001148629"/>
    </source>
</evidence>
<sequence length="153" mass="16713">MKFLQTLLPITFIAGAQACIRILVDETVYDDGSAHSVIQLFDNDDFSCTMDGHPEGRTNGKTATMKCPTHDGLGGTYAVSYWNAADEDGYFGLVSNLPGSGKNYHHRLNIANEELLGRHCEGDGKCGNRARWCLWDADPTNFAANCGLYECGL</sequence>
<comment type="caution">
    <text evidence="1">The sequence shown here is derived from an EMBL/GenBank/DDBJ whole genome shotgun (WGS) entry which is preliminary data.</text>
</comment>
<reference evidence="1" key="1">
    <citation type="submission" date="2022-08" db="EMBL/GenBank/DDBJ databases">
        <title>Genome Sequence of Fusarium decemcellulare.</title>
        <authorList>
            <person name="Buettner E."/>
        </authorList>
    </citation>
    <scope>NUCLEOTIDE SEQUENCE</scope>
    <source>
        <strain evidence="1">Babe19</strain>
    </source>
</reference>
<dbReference type="Proteomes" id="UP001148629">
    <property type="component" value="Unassembled WGS sequence"/>
</dbReference>
<evidence type="ECO:0000313" key="1">
    <source>
        <dbReference type="EMBL" id="KAJ3547152.1"/>
    </source>
</evidence>
<accession>A0ACC1SVB2</accession>
<dbReference type="EMBL" id="JANRMS010000088">
    <property type="protein sequence ID" value="KAJ3547152.1"/>
    <property type="molecule type" value="Genomic_DNA"/>
</dbReference>
<proteinExistence type="predicted"/>
<organism evidence="1 2">
    <name type="scientific">Fusarium decemcellulare</name>
    <dbReference type="NCBI Taxonomy" id="57161"/>
    <lineage>
        <taxon>Eukaryota</taxon>
        <taxon>Fungi</taxon>
        <taxon>Dikarya</taxon>
        <taxon>Ascomycota</taxon>
        <taxon>Pezizomycotina</taxon>
        <taxon>Sordariomycetes</taxon>
        <taxon>Hypocreomycetidae</taxon>
        <taxon>Hypocreales</taxon>
        <taxon>Nectriaceae</taxon>
        <taxon>Fusarium</taxon>
        <taxon>Fusarium decemcellulare species complex</taxon>
    </lineage>
</organism>
<keyword evidence="2" id="KW-1185">Reference proteome</keyword>